<dbReference type="EMBL" id="QLTA01000020">
    <property type="protein sequence ID" value="RAR81386.1"/>
    <property type="molecule type" value="Genomic_DNA"/>
</dbReference>
<reference evidence="1 2" key="1">
    <citation type="submission" date="2018-06" db="EMBL/GenBank/DDBJ databases">
        <title>Genomic Encyclopedia of Archaeal and Bacterial Type Strains, Phase II (KMG-II): from individual species to whole genera.</title>
        <authorList>
            <person name="Goeker M."/>
        </authorList>
    </citation>
    <scope>NUCLEOTIDE SEQUENCE [LARGE SCALE GENOMIC DNA]</scope>
    <source>
        <strain evidence="1 2">CFPB 3232</strain>
    </source>
</reference>
<name>A0A328ZG87_9BURK</name>
<proteinExistence type="predicted"/>
<sequence length="112" mass="12796">MQPTTPEQQVKQRANEYWQARIAGQSEKSYALTPPSYRKAHTKEQFARQFGNAASVLSAEVVGVKCEAEKCTARMKLMAKPAIIGIKLDAIDTYLDEVWISEDGQWWRYQDL</sequence>
<accession>A0A328ZG87</accession>
<dbReference type="Proteomes" id="UP000248856">
    <property type="component" value="Unassembled WGS sequence"/>
</dbReference>
<evidence type="ECO:0000313" key="2">
    <source>
        <dbReference type="Proteomes" id="UP000248856"/>
    </source>
</evidence>
<keyword evidence="2" id="KW-1185">Reference proteome</keyword>
<comment type="caution">
    <text evidence="1">The sequence shown here is derived from an EMBL/GenBank/DDBJ whole genome shotgun (WGS) entry which is preliminary data.</text>
</comment>
<organism evidence="1 2">
    <name type="scientific">Paracidovorax anthurii</name>
    <dbReference type="NCBI Taxonomy" id="78229"/>
    <lineage>
        <taxon>Bacteria</taxon>
        <taxon>Pseudomonadati</taxon>
        <taxon>Pseudomonadota</taxon>
        <taxon>Betaproteobacteria</taxon>
        <taxon>Burkholderiales</taxon>
        <taxon>Comamonadaceae</taxon>
        <taxon>Paracidovorax</taxon>
    </lineage>
</organism>
<gene>
    <name evidence="1" type="ORF">AX018_102035</name>
</gene>
<dbReference type="AlphaFoldDB" id="A0A328ZG87"/>
<protein>
    <submittedName>
        <fullName evidence="1">Uncharacterized protein</fullName>
    </submittedName>
</protein>
<evidence type="ECO:0000313" key="1">
    <source>
        <dbReference type="EMBL" id="RAR81386.1"/>
    </source>
</evidence>